<proteinExistence type="predicted"/>
<feature type="transmembrane region" description="Helical" evidence="1">
    <location>
        <begin position="113"/>
        <end position="131"/>
    </location>
</feature>
<dbReference type="RefSeq" id="WP_179577770.1">
    <property type="nucleotide sequence ID" value="NZ_JACCFM010000001.1"/>
</dbReference>
<dbReference type="EMBL" id="JACCFM010000001">
    <property type="protein sequence ID" value="NYJ18933.1"/>
    <property type="molecule type" value="Genomic_DNA"/>
</dbReference>
<gene>
    <name evidence="2" type="ORF">HNR05_000724</name>
</gene>
<evidence type="ECO:0000313" key="2">
    <source>
        <dbReference type="EMBL" id="NYJ18933.1"/>
    </source>
</evidence>
<feature type="transmembrane region" description="Helical" evidence="1">
    <location>
        <begin position="143"/>
        <end position="159"/>
    </location>
</feature>
<dbReference type="InterPro" id="IPR007404">
    <property type="entry name" value="YdjM-like"/>
</dbReference>
<feature type="transmembrane region" description="Helical" evidence="1">
    <location>
        <begin position="207"/>
        <end position="223"/>
    </location>
</feature>
<keyword evidence="3" id="KW-1185">Reference proteome</keyword>
<evidence type="ECO:0000256" key="1">
    <source>
        <dbReference type="SAM" id="Phobius"/>
    </source>
</evidence>
<accession>A0A7Z0EC41</accession>
<keyword evidence="1" id="KW-0472">Membrane</keyword>
<dbReference type="AlphaFoldDB" id="A0A7Z0EC41"/>
<comment type="caution">
    <text evidence="2">The sequence shown here is derived from an EMBL/GenBank/DDBJ whole genome shotgun (WGS) entry which is preliminary data.</text>
</comment>
<sequence>MMGSHHALSGAAVWVAITSTTPELPTLGWVPLGPTSIVLGAIVCAGAALLPDADHHNATIAHSLPGIGTLATGSIRAASGGHRHGTHSPLMAALVLITAFGLTQAGWPANAGVGLGLVLPAVIAAALLAFAVKVLRIVRQWRAAWVVGVIISGAISWYQPAHWAWLPLCIAVGWITHLIGDLLTTGGLPLLWPLVLTAPRAVARTPVLRHLWSTGGFISLPLLGNAGSWREWCLMVPTALYAAFGILRALGRMLPVA</sequence>
<keyword evidence="1" id="KW-0812">Transmembrane</keyword>
<organism evidence="2 3">
    <name type="scientific">Glaciibacter psychrotolerans</name>
    <dbReference type="NCBI Taxonomy" id="670054"/>
    <lineage>
        <taxon>Bacteria</taxon>
        <taxon>Bacillati</taxon>
        <taxon>Actinomycetota</taxon>
        <taxon>Actinomycetes</taxon>
        <taxon>Micrococcales</taxon>
        <taxon>Microbacteriaceae</taxon>
        <taxon>Glaciibacter</taxon>
    </lineage>
</organism>
<feature type="transmembrane region" description="Helical" evidence="1">
    <location>
        <begin position="90"/>
        <end position="107"/>
    </location>
</feature>
<dbReference type="GO" id="GO:0016787">
    <property type="term" value="F:hydrolase activity"/>
    <property type="evidence" value="ECO:0007669"/>
    <property type="project" value="UniProtKB-KW"/>
</dbReference>
<keyword evidence="1" id="KW-1133">Transmembrane helix</keyword>
<keyword evidence="2" id="KW-0378">Hydrolase</keyword>
<name>A0A7Z0EC41_9MICO</name>
<dbReference type="Pfam" id="PF04307">
    <property type="entry name" value="YdjM"/>
    <property type="match status" value="1"/>
</dbReference>
<reference evidence="2 3" key="1">
    <citation type="submission" date="2020-07" db="EMBL/GenBank/DDBJ databases">
        <title>Sequencing the genomes of 1000 actinobacteria strains.</title>
        <authorList>
            <person name="Klenk H.-P."/>
        </authorList>
    </citation>
    <scope>NUCLEOTIDE SEQUENCE [LARGE SCALE GENOMIC DNA]</scope>
    <source>
        <strain evidence="2 3">LI1</strain>
    </source>
</reference>
<dbReference type="Proteomes" id="UP000537260">
    <property type="component" value="Unassembled WGS sequence"/>
</dbReference>
<feature type="transmembrane region" description="Helical" evidence="1">
    <location>
        <begin position="165"/>
        <end position="195"/>
    </location>
</feature>
<feature type="transmembrane region" description="Helical" evidence="1">
    <location>
        <begin position="32"/>
        <end position="50"/>
    </location>
</feature>
<feature type="transmembrane region" description="Helical" evidence="1">
    <location>
        <begin position="229"/>
        <end position="250"/>
    </location>
</feature>
<evidence type="ECO:0000313" key="3">
    <source>
        <dbReference type="Proteomes" id="UP000537260"/>
    </source>
</evidence>
<protein>
    <submittedName>
        <fullName evidence="2">Membrane-bound metal-dependent hydrolase YbcI (DUF457 family)</fullName>
    </submittedName>
</protein>